<evidence type="ECO:0000313" key="9">
    <source>
        <dbReference type="Proteomes" id="UP000295443"/>
    </source>
</evidence>
<proteinExistence type="inferred from homology"/>
<sequence>MLAYRDGDAAAFEVLYGRWRGPLYRYFLRQCAQAGEADELFQDVFMKVIGAAPSYQPTARFPTWLFHIAHNRLIDHWRKRGREPLDPLPADADGDDCEWQVAAPEADRPDRQVAGKQLAEALAAAVADLPEAQREAFLLAEEGGLTLEEIAALAGVGRETVKSRLRYAAAKLRKFLEPWR</sequence>
<dbReference type="InterPro" id="IPR039425">
    <property type="entry name" value="RNA_pol_sigma-70-like"/>
</dbReference>
<dbReference type="Pfam" id="PF04545">
    <property type="entry name" value="Sigma70_r4"/>
    <property type="match status" value="1"/>
</dbReference>
<name>A0A4R1BLC2_9PROT</name>
<dbReference type="CDD" id="cd06171">
    <property type="entry name" value="Sigma70_r4"/>
    <property type="match status" value="1"/>
</dbReference>
<dbReference type="Gene3D" id="1.10.1740.10">
    <property type="match status" value="1"/>
</dbReference>
<dbReference type="PANTHER" id="PTHR43133:SF8">
    <property type="entry name" value="RNA POLYMERASE SIGMA FACTOR HI_1459-RELATED"/>
    <property type="match status" value="1"/>
</dbReference>
<evidence type="ECO:0000256" key="4">
    <source>
        <dbReference type="ARBA" id="ARBA00023125"/>
    </source>
</evidence>
<dbReference type="GO" id="GO:0006352">
    <property type="term" value="P:DNA-templated transcription initiation"/>
    <property type="evidence" value="ECO:0007669"/>
    <property type="project" value="InterPro"/>
</dbReference>
<keyword evidence="4" id="KW-0238">DNA-binding</keyword>
<dbReference type="InterPro" id="IPR007630">
    <property type="entry name" value="RNA_pol_sigma70_r4"/>
</dbReference>
<evidence type="ECO:0000256" key="2">
    <source>
        <dbReference type="ARBA" id="ARBA00023015"/>
    </source>
</evidence>
<dbReference type="OrthoDB" id="9784272at2"/>
<dbReference type="GO" id="GO:0016987">
    <property type="term" value="F:sigma factor activity"/>
    <property type="evidence" value="ECO:0007669"/>
    <property type="project" value="UniProtKB-KW"/>
</dbReference>
<evidence type="ECO:0000259" key="6">
    <source>
        <dbReference type="Pfam" id="PF04542"/>
    </source>
</evidence>
<evidence type="ECO:0000313" key="8">
    <source>
        <dbReference type="EMBL" id="TCJ18173.1"/>
    </source>
</evidence>
<dbReference type="InterPro" id="IPR036388">
    <property type="entry name" value="WH-like_DNA-bd_sf"/>
</dbReference>
<dbReference type="NCBIfam" id="TIGR02937">
    <property type="entry name" value="sigma70-ECF"/>
    <property type="match status" value="1"/>
</dbReference>
<evidence type="ECO:0000256" key="5">
    <source>
        <dbReference type="ARBA" id="ARBA00023163"/>
    </source>
</evidence>
<keyword evidence="3" id="KW-0731">Sigma factor</keyword>
<feature type="domain" description="RNA polymerase sigma-70 region 4" evidence="7">
    <location>
        <begin position="126"/>
        <end position="174"/>
    </location>
</feature>
<gene>
    <name evidence="8" type="ORF">EZJ19_02755</name>
</gene>
<dbReference type="Gene3D" id="1.10.10.10">
    <property type="entry name" value="Winged helix-like DNA-binding domain superfamily/Winged helix DNA-binding domain"/>
    <property type="match status" value="1"/>
</dbReference>
<organism evidence="8 9">
    <name type="scientific">Parasulfuritortus cantonensis</name>
    <dbReference type="NCBI Taxonomy" id="2528202"/>
    <lineage>
        <taxon>Bacteria</taxon>
        <taxon>Pseudomonadati</taxon>
        <taxon>Pseudomonadota</taxon>
        <taxon>Betaproteobacteria</taxon>
        <taxon>Nitrosomonadales</taxon>
        <taxon>Thiobacillaceae</taxon>
        <taxon>Parasulfuritortus</taxon>
    </lineage>
</organism>
<accession>A0A4R1BLC2</accession>
<dbReference type="EMBL" id="SJZB01000012">
    <property type="protein sequence ID" value="TCJ18173.1"/>
    <property type="molecule type" value="Genomic_DNA"/>
</dbReference>
<keyword evidence="2" id="KW-0805">Transcription regulation</keyword>
<dbReference type="InterPro" id="IPR014284">
    <property type="entry name" value="RNA_pol_sigma-70_dom"/>
</dbReference>
<dbReference type="Proteomes" id="UP000295443">
    <property type="component" value="Unassembled WGS sequence"/>
</dbReference>
<comment type="caution">
    <text evidence="8">The sequence shown here is derived from an EMBL/GenBank/DDBJ whole genome shotgun (WGS) entry which is preliminary data.</text>
</comment>
<evidence type="ECO:0000256" key="1">
    <source>
        <dbReference type="ARBA" id="ARBA00010641"/>
    </source>
</evidence>
<protein>
    <submittedName>
        <fullName evidence="8">RNA polymerase sigma factor</fullName>
    </submittedName>
</protein>
<dbReference type="SUPFAM" id="SSF88659">
    <property type="entry name" value="Sigma3 and sigma4 domains of RNA polymerase sigma factors"/>
    <property type="match status" value="1"/>
</dbReference>
<keyword evidence="5" id="KW-0804">Transcription</keyword>
<dbReference type="InterPro" id="IPR007627">
    <property type="entry name" value="RNA_pol_sigma70_r2"/>
</dbReference>
<keyword evidence="9" id="KW-1185">Reference proteome</keyword>
<dbReference type="NCBIfam" id="NF009166">
    <property type="entry name" value="PRK12513.1"/>
    <property type="match status" value="1"/>
</dbReference>
<comment type="similarity">
    <text evidence="1">Belongs to the sigma-70 factor family. ECF subfamily.</text>
</comment>
<feature type="domain" description="RNA polymerase sigma-70 region 2" evidence="6">
    <location>
        <begin position="15"/>
        <end position="82"/>
    </location>
</feature>
<reference evidence="8 9" key="1">
    <citation type="submission" date="2019-03" db="EMBL/GenBank/DDBJ databases">
        <title>Genome sequence of Thiobacillaceae bacterium LSR1, a sulfur-oxidizing bacterium isolated from freshwater sediment.</title>
        <authorList>
            <person name="Li S."/>
        </authorList>
    </citation>
    <scope>NUCLEOTIDE SEQUENCE [LARGE SCALE GENOMIC DNA]</scope>
    <source>
        <strain evidence="8 9">LSR1</strain>
    </source>
</reference>
<dbReference type="GO" id="GO:0003677">
    <property type="term" value="F:DNA binding"/>
    <property type="evidence" value="ECO:0007669"/>
    <property type="project" value="UniProtKB-KW"/>
</dbReference>
<dbReference type="Pfam" id="PF04542">
    <property type="entry name" value="Sigma70_r2"/>
    <property type="match status" value="1"/>
</dbReference>
<evidence type="ECO:0000259" key="7">
    <source>
        <dbReference type="Pfam" id="PF04545"/>
    </source>
</evidence>
<dbReference type="PANTHER" id="PTHR43133">
    <property type="entry name" value="RNA POLYMERASE ECF-TYPE SIGMA FACTO"/>
    <property type="match status" value="1"/>
</dbReference>
<dbReference type="AlphaFoldDB" id="A0A4R1BLC2"/>
<evidence type="ECO:0000256" key="3">
    <source>
        <dbReference type="ARBA" id="ARBA00023082"/>
    </source>
</evidence>
<dbReference type="SUPFAM" id="SSF88946">
    <property type="entry name" value="Sigma2 domain of RNA polymerase sigma factors"/>
    <property type="match status" value="1"/>
</dbReference>
<dbReference type="InterPro" id="IPR013325">
    <property type="entry name" value="RNA_pol_sigma_r2"/>
</dbReference>
<dbReference type="InterPro" id="IPR013324">
    <property type="entry name" value="RNA_pol_sigma_r3/r4-like"/>
</dbReference>